<dbReference type="AlphaFoldDB" id="A0A9X2F8N6"/>
<dbReference type="GO" id="GO:0005886">
    <property type="term" value="C:plasma membrane"/>
    <property type="evidence" value="ECO:0007669"/>
    <property type="project" value="UniProtKB-SubCell"/>
</dbReference>
<comment type="caution">
    <text evidence="9">The sequence shown here is derived from an EMBL/GenBank/DDBJ whole genome shotgun (WGS) entry which is preliminary data.</text>
</comment>
<feature type="transmembrane region" description="Helical" evidence="8">
    <location>
        <begin position="194"/>
        <end position="213"/>
    </location>
</feature>
<evidence type="ECO:0000256" key="8">
    <source>
        <dbReference type="SAM" id="Phobius"/>
    </source>
</evidence>
<feature type="transmembrane region" description="Helical" evidence="8">
    <location>
        <begin position="520"/>
        <end position="540"/>
    </location>
</feature>
<evidence type="ECO:0000256" key="3">
    <source>
        <dbReference type="ARBA" id="ARBA00022448"/>
    </source>
</evidence>
<comment type="similarity">
    <text evidence="2">Belongs to the BCCT transporter (TC 2.A.15) family.</text>
</comment>
<evidence type="ECO:0000313" key="9">
    <source>
        <dbReference type="EMBL" id="MCO6044340.1"/>
    </source>
</evidence>
<dbReference type="NCBIfam" id="TIGR00842">
    <property type="entry name" value="bcct"/>
    <property type="match status" value="1"/>
</dbReference>
<dbReference type="EMBL" id="JAMXLR010000036">
    <property type="protein sequence ID" value="MCO6044340.1"/>
    <property type="molecule type" value="Genomic_DNA"/>
</dbReference>
<sequence length="623" mass="67414">MAIRRSLGGIEFEAHPVVFPVAAALLIAFVAVVALLPGRSLLLFDRLQSGIATNFAWLYIAAMTGFLIFALYLCFSRHGRIRLGPDDSRPEFSRATWFAMLFSAGMGIGMLFFGVAEPMWHYLAPPSGDAETLAAARQAMGITLFHWCLHPWALYALVALSLAYFGYRKGLPLSFRSAFYPLVGDRIHGSIGNVIDVLAVLATLFGLATSLGLGAKQVNAGLNYVFGMPQGAGMQIVLIAVITTMAVASLVSGLDVGIRRLSEINMVIAGSLLLFLFVAGPTVFLLDSLVANLGAYFQRLPHNSFRTGGYDNQSNTEWLSAWTVFYWGWWISWSPFVGMFIARISKGRTIREFILGVLLVPSTVAVVWMTGFGGAALHQEIYDRVDNNPLADRWFNYEPNEYAVQTLDQQTNLPLTADEQWLVGPHARGVATPVGVLMQSTDEGLVTKSGIPVEYRHGVLVNSDDGVPIRPTDEDRFTGAYAAENKQLTLGGYLTEPVLSDDATSRRDTTATALFVMLDAYPFSAVTAMLGTLSIILFFVTSSDSASMVADIIASGGNEDPALGTRLFWGILEGLLAAVLLVAGGLKALQTGSIVIGLPFCVLIIVMCFGLYRSLQAEPSAGR</sequence>
<reference evidence="9" key="1">
    <citation type="submission" date="2022-06" db="EMBL/GenBank/DDBJ databases">
        <title>Aeoliella straminimaris, a novel planctomycete from sediments.</title>
        <authorList>
            <person name="Vitorino I.R."/>
            <person name="Lage O.M."/>
        </authorList>
    </citation>
    <scope>NUCLEOTIDE SEQUENCE</scope>
    <source>
        <strain evidence="9">ICT_H6.2</strain>
    </source>
</reference>
<feature type="transmembrane region" description="Helical" evidence="8">
    <location>
        <begin position="266"/>
        <end position="286"/>
    </location>
</feature>
<keyword evidence="4" id="KW-1003">Cell membrane</keyword>
<feature type="transmembrane region" description="Helical" evidence="8">
    <location>
        <begin position="567"/>
        <end position="586"/>
    </location>
</feature>
<feature type="transmembrane region" description="Helical" evidence="8">
    <location>
        <begin position="324"/>
        <end position="342"/>
    </location>
</feature>
<comment type="subcellular location">
    <subcellularLocation>
        <location evidence="1">Cell membrane</location>
        <topology evidence="1">Multi-pass membrane protein</topology>
    </subcellularLocation>
</comment>
<gene>
    <name evidence="9" type="ORF">NG895_10520</name>
</gene>
<evidence type="ECO:0000256" key="2">
    <source>
        <dbReference type="ARBA" id="ARBA00005658"/>
    </source>
</evidence>
<keyword evidence="7 8" id="KW-0472">Membrane</keyword>
<feature type="transmembrane region" description="Helical" evidence="8">
    <location>
        <begin position="12"/>
        <end position="36"/>
    </location>
</feature>
<dbReference type="RefSeq" id="WP_252852441.1">
    <property type="nucleotide sequence ID" value="NZ_JAMXLR010000036.1"/>
</dbReference>
<evidence type="ECO:0000256" key="7">
    <source>
        <dbReference type="ARBA" id="ARBA00023136"/>
    </source>
</evidence>
<dbReference type="GO" id="GO:0022857">
    <property type="term" value="F:transmembrane transporter activity"/>
    <property type="evidence" value="ECO:0007669"/>
    <property type="project" value="InterPro"/>
</dbReference>
<evidence type="ECO:0000256" key="5">
    <source>
        <dbReference type="ARBA" id="ARBA00022692"/>
    </source>
</evidence>
<evidence type="ECO:0000313" key="10">
    <source>
        <dbReference type="Proteomes" id="UP001155241"/>
    </source>
</evidence>
<dbReference type="PROSITE" id="PS01303">
    <property type="entry name" value="BCCT"/>
    <property type="match status" value="1"/>
</dbReference>
<feature type="transmembrane region" description="Helical" evidence="8">
    <location>
        <begin position="56"/>
        <end position="75"/>
    </location>
</feature>
<dbReference type="PANTHER" id="PTHR30047:SF7">
    <property type="entry name" value="HIGH-AFFINITY CHOLINE TRANSPORT PROTEIN"/>
    <property type="match status" value="1"/>
</dbReference>
<feature type="transmembrane region" description="Helical" evidence="8">
    <location>
        <begin position="354"/>
        <end position="377"/>
    </location>
</feature>
<keyword evidence="3" id="KW-0813">Transport</keyword>
<dbReference type="Proteomes" id="UP001155241">
    <property type="component" value="Unassembled WGS sequence"/>
</dbReference>
<name>A0A9X2F8N6_9BACT</name>
<evidence type="ECO:0000256" key="4">
    <source>
        <dbReference type="ARBA" id="ARBA00022475"/>
    </source>
</evidence>
<feature type="transmembrane region" description="Helical" evidence="8">
    <location>
        <begin position="95"/>
        <end position="116"/>
    </location>
</feature>
<feature type="transmembrane region" description="Helical" evidence="8">
    <location>
        <begin position="149"/>
        <end position="167"/>
    </location>
</feature>
<protein>
    <submittedName>
        <fullName evidence="9">BCCT family transporter</fullName>
    </submittedName>
</protein>
<dbReference type="Pfam" id="PF02028">
    <property type="entry name" value="BCCT"/>
    <property type="match status" value="2"/>
</dbReference>
<accession>A0A9X2F8N6</accession>
<evidence type="ECO:0000256" key="6">
    <source>
        <dbReference type="ARBA" id="ARBA00022989"/>
    </source>
</evidence>
<organism evidence="9 10">
    <name type="scientific">Aeoliella straminimaris</name>
    <dbReference type="NCBI Taxonomy" id="2954799"/>
    <lineage>
        <taxon>Bacteria</taxon>
        <taxon>Pseudomonadati</taxon>
        <taxon>Planctomycetota</taxon>
        <taxon>Planctomycetia</taxon>
        <taxon>Pirellulales</taxon>
        <taxon>Lacipirellulaceae</taxon>
        <taxon>Aeoliella</taxon>
    </lineage>
</organism>
<dbReference type="PANTHER" id="PTHR30047">
    <property type="entry name" value="HIGH-AFFINITY CHOLINE TRANSPORT PROTEIN-RELATED"/>
    <property type="match status" value="1"/>
</dbReference>
<proteinExistence type="inferred from homology"/>
<evidence type="ECO:0000256" key="1">
    <source>
        <dbReference type="ARBA" id="ARBA00004651"/>
    </source>
</evidence>
<dbReference type="InterPro" id="IPR000060">
    <property type="entry name" value="BCCT_transptr"/>
</dbReference>
<keyword evidence="5 8" id="KW-0812">Transmembrane</keyword>
<dbReference type="InterPro" id="IPR018093">
    <property type="entry name" value="BCCT_CS"/>
</dbReference>
<keyword evidence="10" id="KW-1185">Reference proteome</keyword>
<feature type="transmembrane region" description="Helical" evidence="8">
    <location>
        <begin position="233"/>
        <end position="254"/>
    </location>
</feature>
<keyword evidence="6 8" id="KW-1133">Transmembrane helix</keyword>
<feature type="transmembrane region" description="Helical" evidence="8">
    <location>
        <begin position="592"/>
        <end position="612"/>
    </location>
</feature>